<comment type="similarity">
    <text evidence="4">Belongs to the NapD family.</text>
</comment>
<name>A0AAU8APQ3_9RHOB</name>
<keyword evidence="2 4" id="KW-0963">Cytoplasm</keyword>
<evidence type="ECO:0000256" key="3">
    <source>
        <dbReference type="ARBA" id="ARBA00023186"/>
    </source>
</evidence>
<dbReference type="EMBL" id="CP123386">
    <property type="protein sequence ID" value="XCC96946.1"/>
    <property type="molecule type" value="Genomic_DNA"/>
</dbReference>
<dbReference type="InterPro" id="IPR005623">
    <property type="entry name" value="Chaperone_NapD_NO3_reduct"/>
</dbReference>
<comment type="function">
    <text evidence="4">Chaperone for NapA, the catalytic subunit of the periplasmic nitrate reductase. It binds directly and specifically to the twin-arginine signal peptide of NapA, preventing premature interaction with the Tat translocase and premature export.</text>
</comment>
<dbReference type="PANTHER" id="PTHR38603">
    <property type="entry name" value="CHAPERONE NAPD"/>
    <property type="match status" value="1"/>
</dbReference>
<dbReference type="RefSeq" id="WP_353475837.1">
    <property type="nucleotide sequence ID" value="NZ_CP123386.1"/>
</dbReference>
<gene>
    <name evidence="4" type="primary">napD</name>
    <name evidence="5" type="ORF">PVT71_22935</name>
</gene>
<accession>A0AAU8APQ3</accession>
<keyword evidence="5" id="KW-0614">Plasmid</keyword>
<dbReference type="PANTHER" id="PTHR38603:SF1">
    <property type="entry name" value="CHAPERONE NAPD"/>
    <property type="match status" value="1"/>
</dbReference>
<proteinExistence type="inferred from homology"/>
<dbReference type="GO" id="GO:0005737">
    <property type="term" value="C:cytoplasm"/>
    <property type="evidence" value="ECO:0007669"/>
    <property type="project" value="UniProtKB-SubCell"/>
</dbReference>
<evidence type="ECO:0000313" key="5">
    <source>
        <dbReference type="EMBL" id="XCC96946.1"/>
    </source>
</evidence>
<evidence type="ECO:0000256" key="2">
    <source>
        <dbReference type="ARBA" id="ARBA00022490"/>
    </source>
</evidence>
<organism evidence="5">
    <name type="scientific">Alloyangia sp. H15</name>
    <dbReference type="NCBI Taxonomy" id="3029062"/>
    <lineage>
        <taxon>Bacteria</taxon>
        <taxon>Pseudomonadati</taxon>
        <taxon>Pseudomonadota</taxon>
        <taxon>Alphaproteobacteria</taxon>
        <taxon>Rhodobacterales</taxon>
        <taxon>Roseobacteraceae</taxon>
        <taxon>Alloyangia</taxon>
    </lineage>
</organism>
<sequence length="90" mass="9800">MNICGCLVHVARDALPAARAQMEALDGVEVHAQSDDGRLVVVVEDTDTAFASDIIMSLHQIRGVISLTINYHHFEDLTQRPTPAAPHPET</sequence>
<evidence type="ECO:0000256" key="4">
    <source>
        <dbReference type="HAMAP-Rule" id="MF_02200"/>
    </source>
</evidence>
<comment type="subcellular location">
    <subcellularLocation>
        <location evidence="1 4">Cytoplasm</location>
    </subcellularLocation>
</comment>
<comment type="subunit">
    <text evidence="4">Interacts with the cytoplasmic NapA precursor.</text>
</comment>
<geneLocation type="plasmid" evidence="5">
    <name>unnamed1</name>
</geneLocation>
<dbReference type="Pfam" id="PF03927">
    <property type="entry name" value="NapD"/>
    <property type="match status" value="1"/>
</dbReference>
<keyword evidence="3 4" id="KW-0143">Chaperone</keyword>
<evidence type="ECO:0000256" key="1">
    <source>
        <dbReference type="ARBA" id="ARBA00004496"/>
    </source>
</evidence>
<dbReference type="GO" id="GO:0051224">
    <property type="term" value="P:negative regulation of protein transport"/>
    <property type="evidence" value="ECO:0007669"/>
    <property type="project" value="UniProtKB-UniRule"/>
</dbReference>
<reference evidence="5" key="1">
    <citation type="submission" date="2023-02" db="EMBL/GenBank/DDBJ databases">
        <title>Description and genomic characterization of Salipiger bruguierae sp. nov., isolated from the sediment of mangrove plant Bruguiera sexangula.</title>
        <authorList>
            <person name="Long M."/>
        </authorList>
    </citation>
    <scope>NUCLEOTIDE SEQUENCE</scope>
    <source>
        <strain evidence="5">H15</strain>
        <plasmid evidence="5">unnamed1</plasmid>
    </source>
</reference>
<dbReference type="HAMAP" id="MF_02200">
    <property type="entry name" value="NapD"/>
    <property type="match status" value="1"/>
</dbReference>
<dbReference type="GO" id="GO:0005048">
    <property type="term" value="F:signal sequence binding"/>
    <property type="evidence" value="ECO:0007669"/>
    <property type="project" value="UniProtKB-UniRule"/>
</dbReference>
<protein>
    <recommendedName>
        <fullName evidence="4">Chaperone NapD</fullName>
    </recommendedName>
    <alternativeName>
        <fullName evidence="4">NapA signal peptide-binding chaperone NapD</fullName>
    </alternativeName>
</protein>
<dbReference type="Gene3D" id="3.30.70.920">
    <property type="match status" value="1"/>
</dbReference>
<dbReference type="AlphaFoldDB" id="A0AAU8APQ3"/>